<reference evidence="1 2" key="1">
    <citation type="submission" date="2019-01" db="EMBL/GenBank/DDBJ databases">
        <title>Coherence of Microcystis species and biogeography revealed through population genomics.</title>
        <authorList>
            <person name="Perez-Carrascal O.M."/>
            <person name="Terrat Y."/>
            <person name="Giani A."/>
            <person name="Fortin N."/>
            <person name="Tromas N."/>
            <person name="Shapiro B.J."/>
        </authorList>
    </citation>
    <scope>NUCLEOTIDE SEQUENCE [LARGE SCALE GENOMIC DNA]</scope>
    <source>
        <strain evidence="1">Mn_MB_F_20050700_S1D</strain>
    </source>
</reference>
<dbReference type="AlphaFoldDB" id="A0A552IR45"/>
<accession>A0A552IR45</accession>
<dbReference type="EMBL" id="SFAV01000205">
    <property type="protein sequence ID" value="TRU85958.1"/>
    <property type="molecule type" value="Genomic_DNA"/>
</dbReference>
<dbReference type="Proteomes" id="UP000319191">
    <property type="component" value="Unassembled WGS sequence"/>
</dbReference>
<comment type="caution">
    <text evidence="1">The sequence shown here is derived from an EMBL/GenBank/DDBJ whole genome shotgun (WGS) entry which is preliminary data.</text>
</comment>
<proteinExistence type="predicted"/>
<evidence type="ECO:0000313" key="2">
    <source>
        <dbReference type="Proteomes" id="UP000319191"/>
    </source>
</evidence>
<organism evidence="1 2">
    <name type="scientific">Microcystis novacekii Mn_MB_F_20050700_S1D</name>
    <dbReference type="NCBI Taxonomy" id="2486266"/>
    <lineage>
        <taxon>Bacteria</taxon>
        <taxon>Bacillati</taxon>
        <taxon>Cyanobacteriota</taxon>
        <taxon>Cyanophyceae</taxon>
        <taxon>Oscillatoriophycideae</taxon>
        <taxon>Chroococcales</taxon>
        <taxon>Microcystaceae</taxon>
        <taxon>Microcystis</taxon>
    </lineage>
</organism>
<protein>
    <submittedName>
        <fullName evidence="1">Uncharacterized protein</fullName>
    </submittedName>
</protein>
<name>A0A552IR45_9CHRO</name>
<evidence type="ECO:0000313" key="1">
    <source>
        <dbReference type="EMBL" id="TRU85958.1"/>
    </source>
</evidence>
<gene>
    <name evidence="1" type="ORF">EWV54_15275</name>
</gene>
<sequence>MENQKERLVSSIVAFGIEAGFKTFNAKAIGEKALKDSLDQMVSTINLPCLYQKTSTKINRILENQDYSEALRLYPNKGLLPQVSSLFGFEHNQVVDYIKRLNLLHN</sequence>